<evidence type="ECO:0000313" key="3">
    <source>
        <dbReference type="Proteomes" id="UP000075884"/>
    </source>
</evidence>
<dbReference type="VEuPathDB" id="VectorBase:ADIR003730"/>
<keyword evidence="3" id="KW-1185">Reference proteome</keyword>
<dbReference type="EnsemblMetazoa" id="ADIR003730-RA">
    <property type="protein sequence ID" value="ADIR003730-PA"/>
    <property type="gene ID" value="ADIR003730"/>
</dbReference>
<accession>A0A182N7V6</accession>
<sequence length="611" mass="66373">MEIRSNYINVPLLAELIERKSQLWARAAFPAPPDTVDRCLRQEAHSIVESLRLIFRNRTECIELTLLRVKSCPSVASLLVPVFDAFLGPAAAAASPAYGANAPAPATTTTGLTIYRSNDVETYARLVLCYAKWKALLWTDEPDPAGEWARIDAVALTQLPYEFPRAICPRDAALRRIFPPADAVRPGVAPVDAKRSDTTTRILLRTLPKRADLQELCQKFIQAYGCGSDTNPPIHDQTPSPKTTPPAYKSTSASTDRSLRHRQLDGVSVSVQPTIQPADSAECRSEMKPIIILDSDDVDEMANNNTTTSTISMAVRETDRNIPARHALLPLAVSSVPAGIETDRASELDRISPAAGTDEFVSDGTLVPLNVECFLNTPPATPQQQQQPHLQLELTPETVAQDELVKKSSSRGTGWLRLKGTIRLIARRKKRTRLAVAAATVRRALAKVLAGGDWWTFADVLAVKIRSPPGFGWYASIMHAGPARDRTLKAEQTFANEPPELSPVVGGRRRGAAAGADDRSTKNDALLRELIDCLGASVDAMPVGSTQGYVDFTILPDNPPGYGAERIASVDDQASPSRYGACVDTSPLFAADSDKYVLLFTELGPVSWPIV</sequence>
<evidence type="ECO:0000313" key="2">
    <source>
        <dbReference type="EnsemblMetazoa" id="ADIR003730-PA"/>
    </source>
</evidence>
<reference evidence="2" key="2">
    <citation type="submission" date="2020-05" db="UniProtKB">
        <authorList>
            <consortium name="EnsemblMetazoa"/>
        </authorList>
    </citation>
    <scope>IDENTIFICATION</scope>
    <source>
        <strain evidence="2">WRAIR2</strain>
    </source>
</reference>
<proteinExistence type="predicted"/>
<name>A0A182N7V6_9DIPT</name>
<dbReference type="Proteomes" id="UP000075884">
    <property type="component" value="Unassembled WGS sequence"/>
</dbReference>
<feature type="region of interest" description="Disordered" evidence="1">
    <location>
        <begin position="228"/>
        <end position="259"/>
    </location>
</feature>
<dbReference type="AlphaFoldDB" id="A0A182N7V6"/>
<protein>
    <submittedName>
        <fullName evidence="2">Uncharacterized protein</fullName>
    </submittedName>
</protein>
<reference evidence="3" key="1">
    <citation type="submission" date="2013-03" db="EMBL/GenBank/DDBJ databases">
        <title>The Genome Sequence of Anopheles dirus WRAIR2.</title>
        <authorList>
            <consortium name="The Broad Institute Genomics Platform"/>
            <person name="Neafsey D.E."/>
            <person name="Walton C."/>
            <person name="Walker B."/>
            <person name="Young S.K."/>
            <person name="Zeng Q."/>
            <person name="Gargeya S."/>
            <person name="Fitzgerald M."/>
            <person name="Haas B."/>
            <person name="Abouelleil A."/>
            <person name="Allen A.W."/>
            <person name="Alvarado L."/>
            <person name="Arachchi H.M."/>
            <person name="Berlin A.M."/>
            <person name="Chapman S.B."/>
            <person name="Gainer-Dewar J."/>
            <person name="Goldberg J."/>
            <person name="Griggs A."/>
            <person name="Gujja S."/>
            <person name="Hansen M."/>
            <person name="Howarth C."/>
            <person name="Imamovic A."/>
            <person name="Ireland A."/>
            <person name="Larimer J."/>
            <person name="McCowan C."/>
            <person name="Murphy C."/>
            <person name="Pearson M."/>
            <person name="Poon T.W."/>
            <person name="Priest M."/>
            <person name="Roberts A."/>
            <person name="Saif S."/>
            <person name="Shea T."/>
            <person name="Sisk P."/>
            <person name="Sykes S."/>
            <person name="Wortman J."/>
            <person name="Nusbaum C."/>
            <person name="Birren B."/>
        </authorList>
    </citation>
    <scope>NUCLEOTIDE SEQUENCE [LARGE SCALE GENOMIC DNA]</scope>
    <source>
        <strain evidence="3">WRAIR2</strain>
    </source>
</reference>
<feature type="region of interest" description="Disordered" evidence="1">
    <location>
        <begin position="497"/>
        <end position="518"/>
    </location>
</feature>
<organism evidence="2 3">
    <name type="scientific">Anopheles dirus</name>
    <dbReference type="NCBI Taxonomy" id="7168"/>
    <lineage>
        <taxon>Eukaryota</taxon>
        <taxon>Metazoa</taxon>
        <taxon>Ecdysozoa</taxon>
        <taxon>Arthropoda</taxon>
        <taxon>Hexapoda</taxon>
        <taxon>Insecta</taxon>
        <taxon>Pterygota</taxon>
        <taxon>Neoptera</taxon>
        <taxon>Endopterygota</taxon>
        <taxon>Diptera</taxon>
        <taxon>Nematocera</taxon>
        <taxon>Culicoidea</taxon>
        <taxon>Culicidae</taxon>
        <taxon>Anophelinae</taxon>
        <taxon>Anopheles</taxon>
    </lineage>
</organism>
<evidence type="ECO:0000256" key="1">
    <source>
        <dbReference type="SAM" id="MobiDB-lite"/>
    </source>
</evidence>